<sequence>MDPLQFVVGPEEVVIEMQPSLIYNTAKQRNESENSAQAPFVNADIPLEDGAAVKMQASNPDMPARCWCCKASRLRVVNIEGTGKRMLECANRRCLASIEYTDLPAGTIIEQEKATKKNYGWYLRDTSEMFYPSPSTLQLPPDELQTTAHKGRDSGAALLGKDTGALHACSGSQLLPAAENLSATPQ</sequence>
<organism evidence="1 2">
    <name type="scientific">Ancylostoma ceylanicum</name>
    <dbReference type="NCBI Taxonomy" id="53326"/>
    <lineage>
        <taxon>Eukaryota</taxon>
        <taxon>Metazoa</taxon>
        <taxon>Ecdysozoa</taxon>
        <taxon>Nematoda</taxon>
        <taxon>Chromadorea</taxon>
        <taxon>Rhabditida</taxon>
        <taxon>Rhabditina</taxon>
        <taxon>Rhabditomorpha</taxon>
        <taxon>Strongyloidea</taxon>
        <taxon>Ancylostomatidae</taxon>
        <taxon>Ancylostomatinae</taxon>
        <taxon>Ancylostoma</taxon>
    </lineage>
</organism>
<dbReference type="OrthoDB" id="5784896at2759"/>
<dbReference type="AlphaFoldDB" id="A0A016VMA7"/>
<keyword evidence="2" id="KW-1185">Reference proteome</keyword>
<gene>
    <name evidence="1" type="primary">Acey_s0008.g248</name>
    <name evidence="1" type="ORF">Y032_0008g248</name>
</gene>
<evidence type="ECO:0000313" key="2">
    <source>
        <dbReference type="Proteomes" id="UP000024635"/>
    </source>
</evidence>
<evidence type="ECO:0000313" key="1">
    <source>
        <dbReference type="EMBL" id="EYC27908.1"/>
    </source>
</evidence>
<proteinExistence type="predicted"/>
<comment type="caution">
    <text evidence="1">The sequence shown here is derived from an EMBL/GenBank/DDBJ whole genome shotgun (WGS) entry which is preliminary data.</text>
</comment>
<reference evidence="2" key="1">
    <citation type="journal article" date="2015" name="Nat. Genet.">
        <title>The genome and transcriptome of the zoonotic hookworm Ancylostoma ceylanicum identify infection-specific gene families.</title>
        <authorList>
            <person name="Schwarz E.M."/>
            <person name="Hu Y."/>
            <person name="Antoshechkin I."/>
            <person name="Miller M.M."/>
            <person name="Sternberg P.W."/>
            <person name="Aroian R.V."/>
        </authorList>
    </citation>
    <scope>NUCLEOTIDE SEQUENCE</scope>
    <source>
        <strain evidence="2">HY135</strain>
    </source>
</reference>
<accession>A0A016VMA7</accession>
<protein>
    <submittedName>
        <fullName evidence="1">Uncharacterized protein</fullName>
    </submittedName>
</protein>
<dbReference type="EMBL" id="JARK01001344">
    <property type="protein sequence ID" value="EYC27908.1"/>
    <property type="molecule type" value="Genomic_DNA"/>
</dbReference>
<dbReference type="Proteomes" id="UP000024635">
    <property type="component" value="Unassembled WGS sequence"/>
</dbReference>
<name>A0A016VMA7_9BILA</name>